<dbReference type="PANTHER" id="PTHR13420:SF7">
    <property type="entry name" value="UPF0235 PROTEIN C15ORF40"/>
    <property type="match status" value="1"/>
</dbReference>
<dbReference type="Gene3D" id="3.30.1200.10">
    <property type="entry name" value="YggU-like"/>
    <property type="match status" value="1"/>
</dbReference>
<dbReference type="OrthoDB" id="244097at2759"/>
<dbReference type="EMBL" id="KZ613525">
    <property type="protein sequence ID" value="PMD14034.1"/>
    <property type="molecule type" value="Genomic_DNA"/>
</dbReference>
<dbReference type="Pfam" id="PF02594">
    <property type="entry name" value="DUF167"/>
    <property type="match status" value="1"/>
</dbReference>
<dbReference type="InterPro" id="IPR036591">
    <property type="entry name" value="YggU-like_sf"/>
</dbReference>
<dbReference type="SMART" id="SM01152">
    <property type="entry name" value="DUF167"/>
    <property type="match status" value="1"/>
</dbReference>
<gene>
    <name evidence="2" type="ORF">NA56DRAFT_711399</name>
</gene>
<dbReference type="NCBIfam" id="TIGR00251">
    <property type="entry name" value="DUF167 family protein"/>
    <property type="match status" value="1"/>
</dbReference>
<dbReference type="GO" id="GO:0005737">
    <property type="term" value="C:cytoplasm"/>
    <property type="evidence" value="ECO:0007669"/>
    <property type="project" value="TreeGrafter"/>
</dbReference>
<sequence length="118" mass="12855">MASHSAIRLAAKSTKSALRCIYLQCSVKPGTNKQREGVVSISDTVIELCVAAQPKDGAANLSVRKVFSDIFKCPKSDIKIIQGLKSQEKTVSISGLEFRGDNEKCISRIREQLESAVE</sequence>
<organism evidence="2 3">
    <name type="scientific">Hyaloscypha hepaticicola</name>
    <dbReference type="NCBI Taxonomy" id="2082293"/>
    <lineage>
        <taxon>Eukaryota</taxon>
        <taxon>Fungi</taxon>
        <taxon>Dikarya</taxon>
        <taxon>Ascomycota</taxon>
        <taxon>Pezizomycotina</taxon>
        <taxon>Leotiomycetes</taxon>
        <taxon>Helotiales</taxon>
        <taxon>Hyaloscyphaceae</taxon>
        <taxon>Hyaloscypha</taxon>
    </lineage>
</organism>
<evidence type="ECO:0000256" key="1">
    <source>
        <dbReference type="ARBA" id="ARBA00010364"/>
    </source>
</evidence>
<dbReference type="InterPro" id="IPR003746">
    <property type="entry name" value="DUF167"/>
</dbReference>
<dbReference type="HAMAP" id="MF_00634">
    <property type="entry name" value="UPF0235"/>
    <property type="match status" value="1"/>
</dbReference>
<protein>
    <recommendedName>
        <fullName evidence="4">YggU-like protein</fullName>
    </recommendedName>
</protein>
<dbReference type="Proteomes" id="UP000235672">
    <property type="component" value="Unassembled WGS sequence"/>
</dbReference>
<evidence type="ECO:0000313" key="3">
    <source>
        <dbReference type="Proteomes" id="UP000235672"/>
    </source>
</evidence>
<reference evidence="2 3" key="1">
    <citation type="submission" date="2016-05" db="EMBL/GenBank/DDBJ databases">
        <title>A degradative enzymes factory behind the ericoid mycorrhizal symbiosis.</title>
        <authorList>
            <consortium name="DOE Joint Genome Institute"/>
            <person name="Martino E."/>
            <person name="Morin E."/>
            <person name="Grelet G."/>
            <person name="Kuo A."/>
            <person name="Kohler A."/>
            <person name="Daghino S."/>
            <person name="Barry K."/>
            <person name="Choi C."/>
            <person name="Cichocki N."/>
            <person name="Clum A."/>
            <person name="Copeland A."/>
            <person name="Hainaut M."/>
            <person name="Haridas S."/>
            <person name="Labutti K."/>
            <person name="Lindquist E."/>
            <person name="Lipzen A."/>
            <person name="Khouja H.-R."/>
            <person name="Murat C."/>
            <person name="Ohm R."/>
            <person name="Olson A."/>
            <person name="Spatafora J."/>
            <person name="Veneault-Fourrey C."/>
            <person name="Henrissat B."/>
            <person name="Grigoriev I."/>
            <person name="Martin F."/>
            <person name="Perotto S."/>
        </authorList>
    </citation>
    <scope>NUCLEOTIDE SEQUENCE [LARGE SCALE GENOMIC DNA]</scope>
    <source>
        <strain evidence="2 3">UAMH 7357</strain>
    </source>
</reference>
<dbReference type="PANTHER" id="PTHR13420">
    <property type="entry name" value="UPF0235 PROTEIN C15ORF40"/>
    <property type="match status" value="1"/>
</dbReference>
<evidence type="ECO:0008006" key="4">
    <source>
        <dbReference type="Google" id="ProtNLM"/>
    </source>
</evidence>
<keyword evidence="3" id="KW-1185">Reference proteome</keyword>
<accession>A0A2J6PJ44</accession>
<dbReference type="SUPFAM" id="SSF69786">
    <property type="entry name" value="YggU-like"/>
    <property type="match status" value="1"/>
</dbReference>
<name>A0A2J6PJ44_9HELO</name>
<dbReference type="AlphaFoldDB" id="A0A2J6PJ44"/>
<evidence type="ECO:0000313" key="2">
    <source>
        <dbReference type="EMBL" id="PMD14034.1"/>
    </source>
</evidence>
<dbReference type="STRING" id="1745343.A0A2J6PJ44"/>
<comment type="similarity">
    <text evidence="1">Belongs to the UPF0235 family.</text>
</comment>
<proteinExistence type="inferred from homology"/>